<protein>
    <submittedName>
        <fullName evidence="2">Uncharacterized protein</fullName>
    </submittedName>
</protein>
<feature type="transmembrane region" description="Helical" evidence="1">
    <location>
        <begin position="31"/>
        <end position="50"/>
    </location>
</feature>
<comment type="caution">
    <text evidence="2">The sequence shown here is derived from an EMBL/GenBank/DDBJ whole genome shotgun (WGS) entry which is preliminary data.</text>
</comment>
<evidence type="ECO:0000256" key="1">
    <source>
        <dbReference type="SAM" id="Phobius"/>
    </source>
</evidence>
<dbReference type="EMBL" id="MNCJ02000331">
    <property type="protein sequence ID" value="KAF5758847.1"/>
    <property type="molecule type" value="Genomic_DNA"/>
</dbReference>
<name>A0A9K3GWS9_HELAN</name>
<sequence length="53" mass="5778">MLRPVLAPLSDEPGVSTLTLLHHLCAWESCSSFYCSACLLIVLYMLVLIGSPL</sequence>
<reference evidence="2" key="2">
    <citation type="submission" date="2020-06" db="EMBL/GenBank/DDBJ databases">
        <title>Helianthus annuus Genome sequencing and assembly Release 2.</title>
        <authorList>
            <person name="Gouzy J."/>
            <person name="Langlade N."/>
            <person name="Munos S."/>
        </authorList>
    </citation>
    <scope>NUCLEOTIDE SEQUENCE</scope>
    <source>
        <tissue evidence="2">Leaves</tissue>
    </source>
</reference>
<dbReference type="AlphaFoldDB" id="A0A9K3GWS9"/>
<keyword evidence="3" id="KW-1185">Reference proteome</keyword>
<evidence type="ECO:0000313" key="2">
    <source>
        <dbReference type="EMBL" id="KAF5758847.1"/>
    </source>
</evidence>
<keyword evidence="1" id="KW-0472">Membrane</keyword>
<dbReference type="Proteomes" id="UP000215914">
    <property type="component" value="Unassembled WGS sequence"/>
</dbReference>
<organism evidence="2 3">
    <name type="scientific">Helianthus annuus</name>
    <name type="common">Common sunflower</name>
    <dbReference type="NCBI Taxonomy" id="4232"/>
    <lineage>
        <taxon>Eukaryota</taxon>
        <taxon>Viridiplantae</taxon>
        <taxon>Streptophyta</taxon>
        <taxon>Embryophyta</taxon>
        <taxon>Tracheophyta</taxon>
        <taxon>Spermatophyta</taxon>
        <taxon>Magnoliopsida</taxon>
        <taxon>eudicotyledons</taxon>
        <taxon>Gunneridae</taxon>
        <taxon>Pentapetalae</taxon>
        <taxon>asterids</taxon>
        <taxon>campanulids</taxon>
        <taxon>Asterales</taxon>
        <taxon>Asteraceae</taxon>
        <taxon>Asteroideae</taxon>
        <taxon>Heliantheae alliance</taxon>
        <taxon>Heliantheae</taxon>
        <taxon>Helianthus</taxon>
    </lineage>
</organism>
<proteinExistence type="predicted"/>
<evidence type="ECO:0000313" key="3">
    <source>
        <dbReference type="Proteomes" id="UP000215914"/>
    </source>
</evidence>
<gene>
    <name evidence="2" type="ORF">HanXRQr2_Chr16g0734131</name>
</gene>
<dbReference type="Gramene" id="mRNA:HanXRQr2_Chr16g0734131">
    <property type="protein sequence ID" value="mRNA:HanXRQr2_Chr16g0734131"/>
    <property type="gene ID" value="HanXRQr2_Chr16g0734131"/>
</dbReference>
<reference evidence="2" key="1">
    <citation type="journal article" date="2017" name="Nature">
        <title>The sunflower genome provides insights into oil metabolism, flowering and Asterid evolution.</title>
        <authorList>
            <person name="Badouin H."/>
            <person name="Gouzy J."/>
            <person name="Grassa C.J."/>
            <person name="Murat F."/>
            <person name="Staton S.E."/>
            <person name="Cottret L."/>
            <person name="Lelandais-Briere C."/>
            <person name="Owens G.L."/>
            <person name="Carrere S."/>
            <person name="Mayjonade B."/>
            <person name="Legrand L."/>
            <person name="Gill N."/>
            <person name="Kane N.C."/>
            <person name="Bowers J.E."/>
            <person name="Hubner S."/>
            <person name="Bellec A."/>
            <person name="Berard A."/>
            <person name="Berges H."/>
            <person name="Blanchet N."/>
            <person name="Boniface M.C."/>
            <person name="Brunel D."/>
            <person name="Catrice O."/>
            <person name="Chaidir N."/>
            <person name="Claudel C."/>
            <person name="Donnadieu C."/>
            <person name="Faraut T."/>
            <person name="Fievet G."/>
            <person name="Helmstetter N."/>
            <person name="King M."/>
            <person name="Knapp S.J."/>
            <person name="Lai Z."/>
            <person name="Le Paslier M.C."/>
            <person name="Lippi Y."/>
            <person name="Lorenzon L."/>
            <person name="Mandel J.R."/>
            <person name="Marage G."/>
            <person name="Marchand G."/>
            <person name="Marquand E."/>
            <person name="Bret-Mestries E."/>
            <person name="Morien E."/>
            <person name="Nambeesan S."/>
            <person name="Nguyen T."/>
            <person name="Pegot-Espagnet P."/>
            <person name="Pouilly N."/>
            <person name="Raftis F."/>
            <person name="Sallet E."/>
            <person name="Schiex T."/>
            <person name="Thomas J."/>
            <person name="Vandecasteele C."/>
            <person name="Vares D."/>
            <person name="Vear F."/>
            <person name="Vautrin S."/>
            <person name="Crespi M."/>
            <person name="Mangin B."/>
            <person name="Burke J.M."/>
            <person name="Salse J."/>
            <person name="Munos S."/>
            <person name="Vincourt P."/>
            <person name="Rieseberg L.H."/>
            <person name="Langlade N.B."/>
        </authorList>
    </citation>
    <scope>NUCLEOTIDE SEQUENCE</scope>
    <source>
        <tissue evidence="2">Leaves</tissue>
    </source>
</reference>
<keyword evidence="1" id="KW-0812">Transmembrane</keyword>
<keyword evidence="1" id="KW-1133">Transmembrane helix</keyword>
<accession>A0A9K3GWS9</accession>